<dbReference type="AlphaFoldDB" id="A0A0D1BX34"/>
<dbReference type="PROSITE" id="PS00198">
    <property type="entry name" value="4FE4S_FER_1"/>
    <property type="match status" value="1"/>
</dbReference>
<evidence type="ECO:0000259" key="6">
    <source>
        <dbReference type="Pfam" id="PF02754"/>
    </source>
</evidence>
<keyword evidence="5" id="KW-0411">Iron-sulfur</keyword>
<protein>
    <recommendedName>
        <fullName evidence="6">Cysteine-rich domain-containing protein</fullName>
    </recommendedName>
</protein>
<dbReference type="SUPFAM" id="SSF54862">
    <property type="entry name" value="4Fe-4S ferredoxins"/>
    <property type="match status" value="1"/>
</dbReference>
<proteinExistence type="predicted"/>
<reference evidence="7 8" key="1">
    <citation type="submission" date="2014-06" db="EMBL/GenBank/DDBJ databases">
        <title>Genome characterization of distinct group I Clostridium botulinum lineages.</title>
        <authorList>
            <person name="Giordani F."/>
            <person name="Anselmo A."/>
            <person name="Fillo S."/>
            <person name="Palozzi A.M."/>
            <person name="Fortunato A."/>
            <person name="Gentile B."/>
            <person name="Ciammaruconi A."/>
            <person name="Anniballi F."/>
            <person name="De Medici D."/>
            <person name="Lista F."/>
        </authorList>
    </citation>
    <scope>NUCLEOTIDE SEQUENCE [LARGE SCALE GENOMIC DNA]</scope>
    <source>
        <strain evidence="7 8">B2 450</strain>
    </source>
</reference>
<dbReference type="PANTHER" id="PTHR43255:SF1">
    <property type="entry name" value="IRON-SULFUR-BINDING OXIDOREDUCTASE FADF-RELATED"/>
    <property type="match status" value="1"/>
</dbReference>
<evidence type="ECO:0000256" key="4">
    <source>
        <dbReference type="ARBA" id="ARBA00023004"/>
    </source>
</evidence>
<dbReference type="InterPro" id="IPR004017">
    <property type="entry name" value="Cys_rich_dom"/>
</dbReference>
<dbReference type="Proteomes" id="UP000032250">
    <property type="component" value="Unassembled WGS sequence"/>
</dbReference>
<keyword evidence="3" id="KW-0560">Oxidoreductase</keyword>
<evidence type="ECO:0000256" key="1">
    <source>
        <dbReference type="ARBA" id="ARBA00022485"/>
    </source>
</evidence>
<evidence type="ECO:0000256" key="5">
    <source>
        <dbReference type="ARBA" id="ARBA00023014"/>
    </source>
</evidence>
<keyword evidence="4" id="KW-0408">Iron</keyword>
<dbReference type="Pfam" id="PF13534">
    <property type="entry name" value="Fer4_17"/>
    <property type="match status" value="1"/>
</dbReference>
<name>A0A0D1BX34_CLOBO</name>
<accession>A0A0D1BX34</accession>
<keyword evidence="2" id="KW-0479">Metal-binding</keyword>
<dbReference type="OrthoDB" id="5241828at2"/>
<dbReference type="HOGENOM" id="CLU_023081_3_0_9"/>
<feature type="domain" description="Cysteine-rich" evidence="6">
    <location>
        <begin position="137"/>
        <end position="216"/>
    </location>
</feature>
<evidence type="ECO:0000256" key="2">
    <source>
        <dbReference type="ARBA" id="ARBA00022723"/>
    </source>
</evidence>
<dbReference type="Pfam" id="PF02754">
    <property type="entry name" value="CCG"/>
    <property type="match status" value="2"/>
</dbReference>
<dbReference type="EMBL" id="JXSU01000007">
    <property type="protein sequence ID" value="KIS24422.1"/>
    <property type="molecule type" value="Genomic_DNA"/>
</dbReference>
<dbReference type="InterPro" id="IPR051460">
    <property type="entry name" value="HdrC_iron-sulfur_subunit"/>
</dbReference>
<dbReference type="PANTHER" id="PTHR43255">
    <property type="entry name" value="IRON-SULFUR-BINDING OXIDOREDUCTASE FADF-RELATED-RELATED"/>
    <property type="match status" value="1"/>
</dbReference>
<dbReference type="PATRIC" id="fig|1379739.3.peg.2956"/>
<dbReference type="Gene3D" id="1.10.1060.10">
    <property type="entry name" value="Alpha-helical ferredoxin"/>
    <property type="match status" value="1"/>
</dbReference>
<dbReference type="GO" id="GO:0051539">
    <property type="term" value="F:4 iron, 4 sulfur cluster binding"/>
    <property type="evidence" value="ECO:0007669"/>
    <property type="project" value="UniProtKB-KW"/>
</dbReference>
<dbReference type="RefSeq" id="WP_043032134.1">
    <property type="nucleotide sequence ID" value="NZ_JXSU01000007.1"/>
</dbReference>
<organism evidence="7 8">
    <name type="scientific">Clostridium botulinum B2 450</name>
    <dbReference type="NCBI Taxonomy" id="1379739"/>
    <lineage>
        <taxon>Bacteria</taxon>
        <taxon>Bacillati</taxon>
        <taxon>Bacillota</taxon>
        <taxon>Clostridia</taxon>
        <taxon>Eubacteriales</taxon>
        <taxon>Clostridiaceae</taxon>
        <taxon>Clostridium</taxon>
    </lineage>
</organism>
<dbReference type="InterPro" id="IPR009051">
    <property type="entry name" value="Helical_ferredxn"/>
</dbReference>
<dbReference type="GO" id="GO:0046872">
    <property type="term" value="F:metal ion binding"/>
    <property type="evidence" value="ECO:0007669"/>
    <property type="project" value="UniProtKB-KW"/>
</dbReference>
<evidence type="ECO:0000256" key="3">
    <source>
        <dbReference type="ARBA" id="ARBA00023002"/>
    </source>
</evidence>
<gene>
    <name evidence="7" type="ORF">N495_12855</name>
</gene>
<dbReference type="InterPro" id="IPR017900">
    <property type="entry name" value="4Fe4S_Fe_S_CS"/>
</dbReference>
<evidence type="ECO:0000313" key="7">
    <source>
        <dbReference type="EMBL" id="KIS24422.1"/>
    </source>
</evidence>
<dbReference type="GO" id="GO:0016491">
    <property type="term" value="F:oxidoreductase activity"/>
    <property type="evidence" value="ECO:0007669"/>
    <property type="project" value="UniProtKB-KW"/>
</dbReference>
<comment type="caution">
    <text evidence="7">The sequence shown here is derived from an EMBL/GenBank/DDBJ whole genome shotgun (WGS) entry which is preliminary data.</text>
</comment>
<dbReference type="GO" id="GO:0005886">
    <property type="term" value="C:plasma membrane"/>
    <property type="evidence" value="ECO:0007669"/>
    <property type="project" value="TreeGrafter"/>
</dbReference>
<sequence>MDKKCFYIKDTKRKKRIENIKENCIECNICVKNCSMLKEFGGNPKKIFGRILEEGQFEAILPYSCAICGKCKEVCPKDLNMAKVFMDLRVETVEQNNGKTPLKEHNSVHMHQKLGFSKLFTKYVEDKNKETNKVERVFFPGCTLPAYSPELVLKIYEYLKEELPGTSMLLECCGKPTEALGEEGKFNKLFSNVEKHIRDTGAIEVITACQNCYMIMKNYSKDIKVKSLWTTLEEIGLPDNAVNKGDNSKVKFSIHDSCVTRHEKEIQSSIRWIMKELGYEILEGDNIKNRTNCCGTGGMIHAVNSKVSNAMMREAGKKTGQDYIITYCAGCRESIIKGGAKSLHILDLIFGEKIVNEYKDIKINSPLKSWSNRLKIKRMIK</sequence>
<evidence type="ECO:0000313" key="8">
    <source>
        <dbReference type="Proteomes" id="UP000032250"/>
    </source>
</evidence>
<feature type="domain" description="Cysteine-rich" evidence="6">
    <location>
        <begin position="254"/>
        <end position="332"/>
    </location>
</feature>
<keyword evidence="1" id="KW-0004">4Fe-4S</keyword>